<reference evidence="2" key="1">
    <citation type="submission" date="2003-08" db="EMBL/GenBank/DDBJ databases">
        <authorList>
            <person name="Birren B."/>
            <person name="Nusbaum C."/>
            <person name="Abebe A."/>
            <person name="Abouelleil A."/>
            <person name="Adekoya E."/>
            <person name="Ait-zahra M."/>
            <person name="Allen N."/>
            <person name="Allen T."/>
            <person name="An P."/>
            <person name="Anderson M."/>
            <person name="Anderson S."/>
            <person name="Arachchi H."/>
            <person name="Armbruster J."/>
            <person name="Bachantsang P."/>
            <person name="Baldwin J."/>
            <person name="Barry A."/>
            <person name="Bayul T."/>
            <person name="Blitshsteyn B."/>
            <person name="Bloom T."/>
            <person name="Blye J."/>
            <person name="Boguslavskiy L."/>
            <person name="Borowsky M."/>
            <person name="Boukhgalter B."/>
            <person name="Brunache A."/>
            <person name="Butler J."/>
            <person name="Calixte N."/>
            <person name="Calvo S."/>
            <person name="Camarata J."/>
            <person name="Campo K."/>
            <person name="Chang J."/>
            <person name="Cheshatsang Y."/>
            <person name="Citroen M."/>
            <person name="Collymore A."/>
            <person name="Considine T."/>
            <person name="Cook A."/>
            <person name="Cooke P."/>
            <person name="Corum B."/>
            <person name="Cuomo C."/>
            <person name="David R."/>
            <person name="Dawoe T."/>
            <person name="Degray S."/>
            <person name="Dodge S."/>
            <person name="Dooley K."/>
            <person name="Dorje P."/>
            <person name="Dorjee K."/>
            <person name="Dorris L."/>
            <person name="Duffey N."/>
            <person name="Dupes A."/>
            <person name="Elkins T."/>
            <person name="Engels R."/>
            <person name="Erickson J."/>
            <person name="Farina A."/>
            <person name="Faro S."/>
            <person name="Ferreira P."/>
            <person name="Fischer H."/>
            <person name="Fitzgerald M."/>
            <person name="Foley K."/>
            <person name="Gage D."/>
            <person name="Galagan J."/>
            <person name="Gearin G."/>
            <person name="Gnerre S."/>
            <person name="Gnirke A."/>
            <person name="Goyette A."/>
            <person name="Graham J."/>
            <person name="Grandbois E."/>
            <person name="Gyaltsen K."/>
            <person name="Hafez N."/>
            <person name="Hagopian D."/>
            <person name="Hagos B."/>
            <person name="Hall J."/>
            <person name="Hatcher B."/>
            <person name="Heller A."/>
            <person name="Higgins H."/>
            <person name="Honan T."/>
            <person name="Horn A."/>
            <person name="Houde N."/>
            <person name="Hughes L."/>
            <person name="Hulme W."/>
            <person name="Husby E."/>
            <person name="Iliev I."/>
            <person name="Jaffe D."/>
            <person name="Jones C."/>
            <person name="Kamal M."/>
            <person name="Kamat A."/>
            <person name="Kamvysselis M."/>
            <person name="Karlsson E."/>
            <person name="Kells C."/>
            <person name="Kieu A."/>
            <person name="Kisner P."/>
            <person name="Kodira C."/>
            <person name="Kulbokas E."/>
            <person name="Labutti K."/>
            <person name="Lama D."/>
            <person name="Landers T."/>
            <person name="Leger J."/>
            <person name="Levine S."/>
            <person name="Lewis D."/>
            <person name="Lewis T."/>
            <person name="Lindblad-toh K."/>
            <person name="Liu X."/>
            <person name="Lokyitsang T."/>
            <person name="Lokyitsang Y."/>
            <person name="Lucien O."/>
            <person name="Lui A."/>
            <person name="Ma L.J."/>
            <person name="Mabbitt R."/>
            <person name="Macdonald J."/>
            <person name="Maclean C."/>
            <person name="Major J."/>
            <person name="Manning J."/>
            <person name="Marabella R."/>
            <person name="Maru K."/>
            <person name="Matthews C."/>
            <person name="Mauceli E."/>
            <person name="Mccarthy M."/>
            <person name="Mcdonough S."/>
            <person name="Mcghee T."/>
            <person name="Meldrim J."/>
            <person name="Meneus L."/>
            <person name="Mesirov J."/>
            <person name="Mihalev A."/>
            <person name="Mihova T."/>
            <person name="Mikkelsen T."/>
            <person name="Mlenga V."/>
            <person name="Moru K."/>
            <person name="Mozes J."/>
            <person name="Mulrain L."/>
            <person name="Munson G."/>
            <person name="Naylor J."/>
            <person name="Newes C."/>
            <person name="Nguyen C."/>
            <person name="Nguyen N."/>
            <person name="Nguyen T."/>
            <person name="Nicol R."/>
            <person name="Nielsen C."/>
            <person name="Nizzari M."/>
            <person name="Norbu C."/>
            <person name="Norbu N."/>
            <person name="O'donnell P."/>
            <person name="Okoawo O."/>
            <person name="O'leary S."/>
            <person name="Omotosho B."/>
            <person name="O'neill K."/>
            <person name="Osman S."/>
            <person name="Parker S."/>
            <person name="Perrin D."/>
            <person name="Phunkhang P."/>
            <person name="Piqani B."/>
            <person name="Purcell S."/>
            <person name="Rachupka T."/>
            <person name="Ramasamy U."/>
            <person name="Rameau R."/>
            <person name="Ray V."/>
            <person name="Raymond C."/>
            <person name="Retta R."/>
            <person name="Richardson S."/>
            <person name="Rise C."/>
            <person name="Rodriguez J."/>
            <person name="Rogers J."/>
            <person name="Rogov P."/>
            <person name="Rutman M."/>
            <person name="Schupbach R."/>
            <person name="Seaman C."/>
            <person name="Settipalli S."/>
            <person name="Sharpe T."/>
            <person name="Sheridan J."/>
            <person name="Sherpa N."/>
            <person name="Shi J."/>
            <person name="Smirnov S."/>
            <person name="Smith C."/>
            <person name="Sougnez C."/>
            <person name="Spencer B."/>
            <person name="Stalker J."/>
            <person name="Stange-thomann N."/>
            <person name="Stavropoulos S."/>
            <person name="Stetson K."/>
            <person name="Stone C."/>
            <person name="Stone S."/>
            <person name="Stubbs M."/>
            <person name="Talamas J."/>
            <person name="Tchuinga P."/>
            <person name="Tenzing P."/>
            <person name="Tesfaye S."/>
            <person name="Theodore J."/>
            <person name="Thoulutsang Y."/>
            <person name="Topham K."/>
            <person name="Towey S."/>
            <person name="Tsamla T."/>
            <person name="Tsomo N."/>
            <person name="Vallee D."/>
            <person name="Vassiliev H."/>
            <person name="Venkataraman V."/>
            <person name="Vinson J."/>
            <person name="Vo A."/>
            <person name="Wade C."/>
            <person name="Wang S."/>
            <person name="Wangchuk T."/>
            <person name="Wangdi T."/>
            <person name="Whittaker C."/>
            <person name="Wilkinson J."/>
            <person name="Wu Y."/>
            <person name="Wyman D."/>
            <person name="Yadav S."/>
            <person name="Yang S."/>
            <person name="Yang X."/>
            <person name="Yeager S."/>
            <person name="Yee E."/>
            <person name="Young G."/>
            <person name="Zainoun J."/>
            <person name="Zembeck L."/>
            <person name="Zimmer A."/>
            <person name="Zody M."/>
            <person name="Lander E."/>
        </authorList>
    </citation>
    <scope>NUCLEOTIDE SEQUENCE [LARGE SCALE GENOMIC DNA]</scope>
</reference>
<organism evidence="1 2">
    <name type="scientific">Ciona savignyi</name>
    <name type="common">Pacific transparent sea squirt</name>
    <dbReference type="NCBI Taxonomy" id="51511"/>
    <lineage>
        <taxon>Eukaryota</taxon>
        <taxon>Metazoa</taxon>
        <taxon>Chordata</taxon>
        <taxon>Tunicata</taxon>
        <taxon>Ascidiacea</taxon>
        <taxon>Phlebobranchia</taxon>
        <taxon>Cionidae</taxon>
        <taxon>Ciona</taxon>
    </lineage>
</organism>
<reference evidence="1" key="2">
    <citation type="submission" date="2025-08" db="UniProtKB">
        <authorList>
            <consortium name="Ensembl"/>
        </authorList>
    </citation>
    <scope>IDENTIFICATION</scope>
</reference>
<dbReference type="AlphaFoldDB" id="H2YMN0"/>
<dbReference type="GeneTree" id="ENSGT00970000197606"/>
<dbReference type="InterPro" id="IPR013783">
    <property type="entry name" value="Ig-like_fold"/>
</dbReference>
<dbReference type="InParanoid" id="H2YMN0"/>
<dbReference type="Proteomes" id="UP000007875">
    <property type="component" value="Unassembled WGS sequence"/>
</dbReference>
<evidence type="ECO:0000313" key="2">
    <source>
        <dbReference type="Proteomes" id="UP000007875"/>
    </source>
</evidence>
<evidence type="ECO:0008006" key="3">
    <source>
        <dbReference type="Google" id="ProtNLM"/>
    </source>
</evidence>
<reference evidence="1" key="3">
    <citation type="submission" date="2025-09" db="UniProtKB">
        <authorList>
            <consortium name="Ensembl"/>
        </authorList>
    </citation>
    <scope>IDENTIFICATION</scope>
</reference>
<name>H2YMN0_CIOSA</name>
<evidence type="ECO:0000313" key="1">
    <source>
        <dbReference type="Ensembl" id="ENSCSAVP00000006582.1"/>
    </source>
</evidence>
<dbReference type="HOGENOM" id="CLU_1264101_0_0_1"/>
<accession>H2YMN0</accession>
<proteinExistence type="predicted"/>
<dbReference type="Ensembl" id="ENSCSAVT00000006666.1">
    <property type="protein sequence ID" value="ENSCSAVP00000006582.1"/>
    <property type="gene ID" value="ENSCSAVG00000003947.1"/>
</dbReference>
<keyword evidence="2" id="KW-1185">Reference proteome</keyword>
<dbReference type="STRING" id="51511.ENSCSAVP00000006582"/>
<sequence>MDNNHTVEEARYSEATDFLGEVGYPDLVCPALNIENPNVGLPVNMVLVQVNPSETFIIRNEDGSHRTFTGPTEVPMVSPGRNIPTIYAPPGYISHVIDEQGIRRVVVLHDEQAIRPTGHQISQQQYPIPVLPPRNEAYNSTPEGHFMPVPAIDPAEEPGCESVQEWLNKISTPQVKSVSARTALVTWNGPTELHKSFNHDNVVYQLSVEGKKGFWDQVD</sequence>
<protein>
    <recommendedName>
        <fullName evidence="3">Fibronectin type-III domain-containing protein</fullName>
    </recommendedName>
</protein>
<dbReference type="Gene3D" id="2.60.40.10">
    <property type="entry name" value="Immunoglobulins"/>
    <property type="match status" value="1"/>
</dbReference>